<dbReference type="PANTHER" id="PTHR10686:SF18">
    <property type="entry name" value="IP11787P-RELATED"/>
    <property type="match status" value="1"/>
</dbReference>
<evidence type="ECO:0000313" key="4">
    <source>
        <dbReference type="Proteomes" id="UP000322000"/>
    </source>
</evidence>
<feature type="transmembrane region" description="Helical" evidence="3">
    <location>
        <begin position="236"/>
        <end position="257"/>
    </location>
</feature>
<protein>
    <submittedName>
        <fullName evidence="5">Thiamine transporter 1-like</fullName>
    </submittedName>
</protein>
<feature type="transmembrane region" description="Helical" evidence="3">
    <location>
        <begin position="103"/>
        <end position="121"/>
    </location>
</feature>
<feature type="transmembrane region" description="Helical" evidence="3">
    <location>
        <begin position="46"/>
        <end position="65"/>
    </location>
</feature>
<dbReference type="FunCoup" id="A0A7E5VDV6">
    <property type="interactions" value="295"/>
</dbReference>
<comment type="similarity">
    <text evidence="1 2">Belongs to the reduced folate carrier (RFC) transporter (TC 2.A.48) family.</text>
</comment>
<keyword evidence="2" id="KW-0813">Transport</keyword>
<proteinExistence type="inferred from homology"/>
<dbReference type="NCBIfam" id="TIGR00806">
    <property type="entry name" value="rfc"/>
    <property type="match status" value="1"/>
</dbReference>
<keyword evidence="4" id="KW-1185">Reference proteome</keyword>
<feature type="transmembrane region" description="Helical" evidence="3">
    <location>
        <begin position="167"/>
        <end position="190"/>
    </location>
</feature>
<dbReference type="InterPro" id="IPR036259">
    <property type="entry name" value="MFS_trans_sf"/>
</dbReference>
<dbReference type="GeneID" id="113492906"/>
<dbReference type="RefSeq" id="XP_026726430.1">
    <property type="nucleotide sequence ID" value="XM_026870629.1"/>
</dbReference>
<comment type="subcellular location">
    <subcellularLocation>
        <location evidence="2">Membrane</location>
        <topology evidence="2">Multi-pass membrane protein</topology>
    </subcellularLocation>
</comment>
<name>A0A7E5VDV6_TRINI</name>
<dbReference type="AlphaFoldDB" id="A0A7E5VDV6"/>
<evidence type="ECO:0000256" key="1">
    <source>
        <dbReference type="ARBA" id="ARBA00005773"/>
    </source>
</evidence>
<feature type="transmembrane region" description="Helical" evidence="3">
    <location>
        <begin position="74"/>
        <end position="97"/>
    </location>
</feature>
<dbReference type="InParanoid" id="A0A7E5VDV6"/>
<dbReference type="Pfam" id="PF01770">
    <property type="entry name" value="Folate_carrier"/>
    <property type="match status" value="1"/>
</dbReference>
<evidence type="ECO:0000313" key="5">
    <source>
        <dbReference type="RefSeq" id="XP_026726430.1"/>
    </source>
</evidence>
<evidence type="ECO:0000256" key="2">
    <source>
        <dbReference type="PIRNR" id="PIRNR028739"/>
    </source>
</evidence>
<feature type="transmembrane region" description="Helical" evidence="3">
    <location>
        <begin position="326"/>
        <end position="345"/>
    </location>
</feature>
<evidence type="ECO:0000256" key="3">
    <source>
        <dbReference type="SAM" id="Phobius"/>
    </source>
</evidence>
<gene>
    <name evidence="5" type="primary">LOC113492906</name>
</gene>
<dbReference type="KEGG" id="tnl:113492906"/>
<dbReference type="OrthoDB" id="18814at2759"/>
<accession>A0A7E5VDV6</accession>
<keyword evidence="3" id="KW-0812">Transmembrane</keyword>
<reference evidence="5" key="1">
    <citation type="submission" date="2025-08" db="UniProtKB">
        <authorList>
            <consortium name="RefSeq"/>
        </authorList>
    </citation>
    <scope>IDENTIFICATION</scope>
</reference>
<dbReference type="Proteomes" id="UP000322000">
    <property type="component" value="Chromosome 4"/>
</dbReference>
<dbReference type="PIRSF" id="PIRSF028739">
    <property type="entry name" value="Folate_carrier"/>
    <property type="match status" value="1"/>
</dbReference>
<dbReference type="InterPro" id="IPR002666">
    <property type="entry name" value="Folate_carrier"/>
</dbReference>
<organism evidence="4 5">
    <name type="scientific">Trichoplusia ni</name>
    <name type="common">Cabbage looper</name>
    <dbReference type="NCBI Taxonomy" id="7111"/>
    <lineage>
        <taxon>Eukaryota</taxon>
        <taxon>Metazoa</taxon>
        <taxon>Ecdysozoa</taxon>
        <taxon>Arthropoda</taxon>
        <taxon>Hexapoda</taxon>
        <taxon>Insecta</taxon>
        <taxon>Pterygota</taxon>
        <taxon>Neoptera</taxon>
        <taxon>Endopterygota</taxon>
        <taxon>Lepidoptera</taxon>
        <taxon>Glossata</taxon>
        <taxon>Ditrysia</taxon>
        <taxon>Noctuoidea</taxon>
        <taxon>Noctuidae</taxon>
        <taxon>Plusiinae</taxon>
        <taxon>Trichoplusia</taxon>
    </lineage>
</organism>
<dbReference type="PANTHER" id="PTHR10686">
    <property type="entry name" value="FOLATE TRANSPORTER"/>
    <property type="match status" value="1"/>
</dbReference>
<keyword evidence="3" id="KW-1133">Transmembrane helix</keyword>
<keyword evidence="2 3" id="KW-0472">Membrane</keyword>
<feature type="transmembrane region" description="Helical" evidence="3">
    <location>
        <begin position="357"/>
        <end position="380"/>
    </location>
</feature>
<dbReference type="GO" id="GO:0005886">
    <property type="term" value="C:plasma membrane"/>
    <property type="evidence" value="ECO:0007669"/>
    <property type="project" value="UniProtKB-UniRule"/>
</dbReference>
<dbReference type="SUPFAM" id="SSF103473">
    <property type="entry name" value="MFS general substrate transporter"/>
    <property type="match status" value="1"/>
</dbReference>
<dbReference type="GO" id="GO:0090482">
    <property type="term" value="F:vitamin transmembrane transporter activity"/>
    <property type="evidence" value="ECO:0007669"/>
    <property type="project" value="InterPro"/>
</dbReference>
<feature type="transmembrane region" description="Helical" evidence="3">
    <location>
        <begin position="392"/>
        <end position="411"/>
    </location>
</feature>
<sequence>MQAWVRVTLILCAFGLLREIRPSEPFVSEFLLGEWWDISEEQLNRDVYPIGTYSYLSLLVLVFLITDFLRFKPVIILSGLSGITVYAILLWTSSLAWVQTTQFFYGLYMATEVAYYTYIYAKVESDKYPRVSSYTRIAALNGRFLSGLSAQLLTYFGLMNYRDLNYITFTAQILATFWAFGLPTVQYGIYFHRNTRESSTSPDKQLQPNESLGSNIKEASTLILRHARAAYSRPKVLVWSALYAVTLALFVQVQTYIQLLWKQIQENSNQPVAFNGAVEAIQTLLGAGGAYVASIHAAAGAPAPVAAVQGLAVFAGTYFNNVFVSYAGYIVMGMLYHYTITLCSAKIAGQLSDESCFGLIFGINTLIGTGLQSILTLVLIQTLKLPIASQYYTISGLYMLLASMWLLVWMVNIFRQKQNIQNDTQYS</sequence>